<dbReference type="eggNOG" id="KOG1075">
    <property type="taxonomic scope" value="Eukaryota"/>
</dbReference>
<keyword evidence="3" id="KW-1185">Reference proteome</keyword>
<evidence type="ECO:0000259" key="1">
    <source>
        <dbReference type="Pfam" id="PF13456"/>
    </source>
</evidence>
<feature type="domain" description="RNase H type-1" evidence="1">
    <location>
        <begin position="293"/>
        <end position="374"/>
    </location>
</feature>
<organism evidence="3">
    <name type="scientific">Arabidopsis lyrata subsp. lyrata</name>
    <name type="common">Lyre-leaved rock-cress</name>
    <dbReference type="NCBI Taxonomy" id="81972"/>
    <lineage>
        <taxon>Eukaryota</taxon>
        <taxon>Viridiplantae</taxon>
        <taxon>Streptophyta</taxon>
        <taxon>Embryophyta</taxon>
        <taxon>Tracheophyta</taxon>
        <taxon>Spermatophyta</taxon>
        <taxon>Magnoliopsida</taxon>
        <taxon>eudicotyledons</taxon>
        <taxon>Gunneridae</taxon>
        <taxon>Pentapetalae</taxon>
        <taxon>rosids</taxon>
        <taxon>malvids</taxon>
        <taxon>Brassicales</taxon>
        <taxon>Brassicaceae</taxon>
        <taxon>Camelineae</taxon>
        <taxon>Arabidopsis</taxon>
    </lineage>
</organism>
<protein>
    <submittedName>
        <fullName evidence="2">Predicted protein</fullName>
    </submittedName>
</protein>
<dbReference type="PANTHER" id="PTHR47074:SF49">
    <property type="entry name" value="POLYNUCLEOTIDYL TRANSFERASE, RIBONUCLEASE H-LIKE SUPERFAMILY PROTEIN"/>
    <property type="match status" value="1"/>
</dbReference>
<dbReference type="InterPro" id="IPR002156">
    <property type="entry name" value="RNaseH_domain"/>
</dbReference>
<dbReference type="HOGENOM" id="CLU_044650_0_0_1"/>
<dbReference type="Proteomes" id="UP000008694">
    <property type="component" value="Unassembled WGS sequence"/>
</dbReference>
<dbReference type="CDD" id="cd06222">
    <property type="entry name" value="RNase_H_like"/>
    <property type="match status" value="1"/>
</dbReference>
<dbReference type="Gramene" id="Al_scaffold_0001_2758">
    <property type="protein sequence ID" value="Al_scaffold_0001_2758"/>
    <property type="gene ID" value="Al_scaffold_0001_2758"/>
</dbReference>
<reference evidence="3" key="1">
    <citation type="journal article" date="2011" name="Nat. Genet.">
        <title>The Arabidopsis lyrata genome sequence and the basis of rapid genome size change.</title>
        <authorList>
            <person name="Hu T.T."/>
            <person name="Pattyn P."/>
            <person name="Bakker E.G."/>
            <person name="Cao J."/>
            <person name="Cheng J.-F."/>
            <person name="Clark R.M."/>
            <person name="Fahlgren N."/>
            <person name="Fawcett J.A."/>
            <person name="Grimwood J."/>
            <person name="Gundlach H."/>
            <person name="Haberer G."/>
            <person name="Hollister J.D."/>
            <person name="Ossowski S."/>
            <person name="Ottilar R.P."/>
            <person name="Salamov A.A."/>
            <person name="Schneeberger K."/>
            <person name="Spannagl M."/>
            <person name="Wang X."/>
            <person name="Yang L."/>
            <person name="Nasrallah M.E."/>
            <person name="Bergelson J."/>
            <person name="Carrington J.C."/>
            <person name="Gaut B.S."/>
            <person name="Schmutz J."/>
            <person name="Mayer K.F.X."/>
            <person name="Van de Peer Y."/>
            <person name="Grigoriev I.V."/>
            <person name="Nordborg M."/>
            <person name="Weigel D."/>
            <person name="Guo Y.-L."/>
        </authorList>
    </citation>
    <scope>NUCLEOTIDE SEQUENCE [LARGE SCALE GENOMIC DNA]</scope>
    <source>
        <strain evidence="3">cv. MN47</strain>
    </source>
</reference>
<evidence type="ECO:0000313" key="3">
    <source>
        <dbReference type="Proteomes" id="UP000008694"/>
    </source>
</evidence>
<proteinExistence type="predicted"/>
<evidence type="ECO:0000313" key="2">
    <source>
        <dbReference type="EMBL" id="EFH69695.1"/>
    </source>
</evidence>
<dbReference type="PANTHER" id="PTHR47074">
    <property type="entry name" value="BNAC02G40300D PROTEIN"/>
    <property type="match status" value="1"/>
</dbReference>
<sequence>MTSLFLSNASHSRCLPLSSVAFLLLRPPRATPPEPPSPPNPPEPPDPPDFQICFTFVDSCTQLASSSVIYGSPSSFSQSPGLVRPNLAHSVSMDLDSFESTIVLSCSAFIALMRSFTAVCGFCLDLSSLVLTSLLWLSDCQFRVQAPSIVPTAILSSVTPGSLDVVLCNLALSVNSWDWMGLVQPCVSSSDMYVAFPCAPTAVDRLSLQWATPALMGSPPHLHDVERTRPHGRGRLGYKVPTNPAIITKGGSVLELLGCSMVTILDLLWVGLVFQGPINGKIHHGSFSRPFVSSILVTEALALKAAIMAALALGVSRLACISDCQELVLLANTGGYANEVDGILTDFFRFMFMSSSVHFVPSAENCGADALAKAGLLSCIPSSISGV</sequence>
<dbReference type="GO" id="GO:0004523">
    <property type="term" value="F:RNA-DNA hybrid ribonuclease activity"/>
    <property type="evidence" value="ECO:0007669"/>
    <property type="project" value="InterPro"/>
</dbReference>
<name>D7KAK7_ARALL</name>
<dbReference type="AlphaFoldDB" id="D7KAK7"/>
<dbReference type="InterPro" id="IPR044730">
    <property type="entry name" value="RNase_H-like_dom_plant"/>
</dbReference>
<dbReference type="EMBL" id="GL348713">
    <property type="protein sequence ID" value="EFH69695.1"/>
    <property type="molecule type" value="Genomic_DNA"/>
</dbReference>
<dbReference type="Pfam" id="PF13456">
    <property type="entry name" value="RVT_3"/>
    <property type="match status" value="1"/>
</dbReference>
<dbReference type="InterPro" id="IPR052929">
    <property type="entry name" value="RNase_H-like_EbsB-rel"/>
</dbReference>
<gene>
    <name evidence="2" type="ORF">ARALYDRAFT_680435</name>
</gene>
<dbReference type="GO" id="GO:0003676">
    <property type="term" value="F:nucleic acid binding"/>
    <property type="evidence" value="ECO:0007669"/>
    <property type="project" value="InterPro"/>
</dbReference>
<accession>D7KAK7</accession>